<sequence>MLSETKNESHYVLWYTREPLEDMIYAPMLAYSMHLAYSEDGKHYQELNHNSGVLFAKATDNENGTMNAKI</sequence>
<evidence type="ECO:0008006" key="3">
    <source>
        <dbReference type="Google" id="ProtNLM"/>
    </source>
</evidence>
<organism evidence="1 2">
    <name type="scientific">Paenibacillus harenae</name>
    <dbReference type="NCBI Taxonomy" id="306543"/>
    <lineage>
        <taxon>Bacteria</taxon>
        <taxon>Bacillati</taxon>
        <taxon>Bacillota</taxon>
        <taxon>Bacilli</taxon>
        <taxon>Bacillales</taxon>
        <taxon>Paenibacillaceae</taxon>
        <taxon>Paenibacillus</taxon>
    </lineage>
</organism>
<proteinExistence type="predicted"/>
<reference evidence="1 2" key="1">
    <citation type="submission" date="2023-07" db="EMBL/GenBank/DDBJ databases">
        <title>Sorghum-associated microbial communities from plants grown in Nebraska, USA.</title>
        <authorList>
            <person name="Schachtman D."/>
        </authorList>
    </citation>
    <scope>NUCLEOTIDE SEQUENCE [LARGE SCALE GENOMIC DNA]</scope>
    <source>
        <strain evidence="1 2">CC482</strain>
    </source>
</reference>
<gene>
    <name evidence="1" type="ORF">J2T15_002040</name>
</gene>
<keyword evidence="2" id="KW-1185">Reference proteome</keyword>
<comment type="caution">
    <text evidence="1">The sequence shown here is derived from an EMBL/GenBank/DDBJ whole genome shotgun (WGS) entry which is preliminary data.</text>
</comment>
<accession>A0ABT9TZ05</accession>
<dbReference type="EMBL" id="JAUSSU010000004">
    <property type="protein sequence ID" value="MDQ0112605.1"/>
    <property type="molecule type" value="Genomic_DNA"/>
</dbReference>
<evidence type="ECO:0000313" key="1">
    <source>
        <dbReference type="EMBL" id="MDQ0112605.1"/>
    </source>
</evidence>
<dbReference type="Proteomes" id="UP001229346">
    <property type="component" value="Unassembled WGS sequence"/>
</dbReference>
<name>A0ABT9TZ05_PAEHA</name>
<protein>
    <recommendedName>
        <fullName evidence="3">Glycosyl hydrolase family 32 N-terminal domain-containing protein</fullName>
    </recommendedName>
</protein>
<evidence type="ECO:0000313" key="2">
    <source>
        <dbReference type="Proteomes" id="UP001229346"/>
    </source>
</evidence>